<organism evidence="1 2">
    <name type="scientific">Aspergillus tanneri</name>
    <dbReference type="NCBI Taxonomy" id="1220188"/>
    <lineage>
        <taxon>Eukaryota</taxon>
        <taxon>Fungi</taxon>
        <taxon>Dikarya</taxon>
        <taxon>Ascomycota</taxon>
        <taxon>Pezizomycotina</taxon>
        <taxon>Eurotiomycetes</taxon>
        <taxon>Eurotiomycetidae</taxon>
        <taxon>Eurotiales</taxon>
        <taxon>Aspergillaceae</taxon>
        <taxon>Aspergillus</taxon>
        <taxon>Aspergillus subgen. Circumdati</taxon>
    </lineage>
</organism>
<reference evidence="1 2" key="1">
    <citation type="submission" date="2019-03" db="EMBL/GenBank/DDBJ databases">
        <title>The genome sequence of a newly discovered highly antifungal drug resistant Aspergillus species, Aspergillus tanneri NIH 1004.</title>
        <authorList>
            <person name="Mounaud S."/>
            <person name="Singh I."/>
            <person name="Joardar V."/>
            <person name="Pakala S."/>
            <person name="Pakala S."/>
            <person name="Venepally P."/>
            <person name="Hoover J."/>
            <person name="Nierman W."/>
            <person name="Chung J."/>
            <person name="Losada L."/>
        </authorList>
    </citation>
    <scope>NUCLEOTIDE SEQUENCE [LARGE SCALE GENOMIC DNA]</scope>
    <source>
        <strain evidence="1 2">NIH1004</strain>
    </source>
</reference>
<dbReference type="VEuPathDB" id="FungiDB:EYZ11_000914"/>
<dbReference type="EMBL" id="SOSA01000014">
    <property type="protein sequence ID" value="THC99647.1"/>
    <property type="molecule type" value="Genomic_DNA"/>
</dbReference>
<evidence type="ECO:0000313" key="2">
    <source>
        <dbReference type="Proteomes" id="UP000308092"/>
    </source>
</evidence>
<comment type="caution">
    <text evidence="1">The sequence shown here is derived from an EMBL/GenBank/DDBJ whole genome shotgun (WGS) entry which is preliminary data.</text>
</comment>
<name>A0A4S3JW50_9EURO</name>
<keyword evidence="2" id="KW-1185">Reference proteome</keyword>
<gene>
    <name evidence="1" type="ORF">EYZ11_000914</name>
</gene>
<proteinExistence type="predicted"/>
<dbReference type="AlphaFoldDB" id="A0A4S3JW50"/>
<protein>
    <submittedName>
        <fullName evidence="1">Uncharacterized protein</fullName>
    </submittedName>
</protein>
<sequence>MALPPVVKASLQSTLINAGSNILAQGIQAHQNETTYMAIHTTPT</sequence>
<accession>A0A4S3JW50</accession>
<evidence type="ECO:0000313" key="1">
    <source>
        <dbReference type="EMBL" id="THC99647.1"/>
    </source>
</evidence>
<dbReference type="Proteomes" id="UP000308092">
    <property type="component" value="Unassembled WGS sequence"/>
</dbReference>